<evidence type="ECO:0000313" key="2">
    <source>
        <dbReference type="EMBL" id="KAJ4435082.1"/>
    </source>
</evidence>
<protein>
    <submittedName>
        <fullName evidence="2">Uncharacterized protein</fullName>
    </submittedName>
</protein>
<proteinExistence type="predicted"/>
<evidence type="ECO:0000256" key="1">
    <source>
        <dbReference type="SAM" id="MobiDB-lite"/>
    </source>
</evidence>
<sequence>MNIFKERQKTDGPNRSCHDLHGRKKRQRPRSTWIGGVARVMQERNLKEGDWQDRKLRRMAVMNEAGDIQGYCDLNFLAFALRFRKNPENLNYEIQPNRESNPGPLREWRKLHNTELHALHSSPDIIRNIKSRRLRWAGHVARMGETRNAYRKLVGRPEGKRPLGMPRRRWEDNITMDLRDVGYDDKEWINLAQDRDQWRVYVRAAMNVRVP</sequence>
<evidence type="ECO:0000313" key="3">
    <source>
        <dbReference type="Proteomes" id="UP001148838"/>
    </source>
</evidence>
<feature type="compositionally biased region" description="Basic and acidic residues" evidence="1">
    <location>
        <begin position="1"/>
        <end position="20"/>
    </location>
</feature>
<gene>
    <name evidence="2" type="ORF">ANN_23657</name>
</gene>
<organism evidence="2 3">
    <name type="scientific">Periplaneta americana</name>
    <name type="common">American cockroach</name>
    <name type="synonym">Blatta americana</name>
    <dbReference type="NCBI Taxonomy" id="6978"/>
    <lineage>
        <taxon>Eukaryota</taxon>
        <taxon>Metazoa</taxon>
        <taxon>Ecdysozoa</taxon>
        <taxon>Arthropoda</taxon>
        <taxon>Hexapoda</taxon>
        <taxon>Insecta</taxon>
        <taxon>Pterygota</taxon>
        <taxon>Neoptera</taxon>
        <taxon>Polyneoptera</taxon>
        <taxon>Dictyoptera</taxon>
        <taxon>Blattodea</taxon>
        <taxon>Blattoidea</taxon>
        <taxon>Blattidae</taxon>
        <taxon>Blattinae</taxon>
        <taxon>Periplaneta</taxon>
    </lineage>
</organism>
<dbReference type="EMBL" id="JAJSOF020000025">
    <property type="protein sequence ID" value="KAJ4435082.1"/>
    <property type="molecule type" value="Genomic_DNA"/>
</dbReference>
<accession>A0ABQ8SN57</accession>
<keyword evidence="3" id="KW-1185">Reference proteome</keyword>
<dbReference type="Proteomes" id="UP001148838">
    <property type="component" value="Unassembled WGS sequence"/>
</dbReference>
<reference evidence="2 3" key="1">
    <citation type="journal article" date="2022" name="Allergy">
        <title>Genome assembly and annotation of Periplaneta americana reveal a comprehensive cockroach allergen profile.</title>
        <authorList>
            <person name="Wang L."/>
            <person name="Xiong Q."/>
            <person name="Saelim N."/>
            <person name="Wang L."/>
            <person name="Nong W."/>
            <person name="Wan A.T."/>
            <person name="Shi M."/>
            <person name="Liu X."/>
            <person name="Cao Q."/>
            <person name="Hui J.H.L."/>
            <person name="Sookrung N."/>
            <person name="Leung T.F."/>
            <person name="Tungtrongchitr A."/>
            <person name="Tsui S.K.W."/>
        </authorList>
    </citation>
    <scope>NUCLEOTIDE SEQUENCE [LARGE SCALE GENOMIC DNA]</scope>
    <source>
        <strain evidence="2">PWHHKU_190912</strain>
    </source>
</reference>
<name>A0ABQ8SN57_PERAM</name>
<comment type="caution">
    <text evidence="2">The sequence shown here is derived from an EMBL/GenBank/DDBJ whole genome shotgun (WGS) entry which is preliminary data.</text>
</comment>
<feature type="region of interest" description="Disordered" evidence="1">
    <location>
        <begin position="1"/>
        <end position="29"/>
    </location>
</feature>